<dbReference type="GO" id="GO:0004175">
    <property type="term" value="F:endopeptidase activity"/>
    <property type="evidence" value="ECO:0007669"/>
    <property type="project" value="UniProtKB-ARBA"/>
</dbReference>
<name>A0A2S5T8E4_9BURK</name>
<protein>
    <submittedName>
        <fullName evidence="2">CAAX prenyl protease-related protein</fullName>
    </submittedName>
</protein>
<dbReference type="RefSeq" id="WP_104356409.1">
    <property type="nucleotide sequence ID" value="NZ_CP064338.1"/>
</dbReference>
<evidence type="ECO:0000313" key="2">
    <source>
        <dbReference type="EMBL" id="PPE71148.1"/>
    </source>
</evidence>
<dbReference type="Pfam" id="PF02517">
    <property type="entry name" value="Rce1-like"/>
    <property type="match status" value="1"/>
</dbReference>
<dbReference type="EMBL" id="PSNY01000003">
    <property type="protein sequence ID" value="PPE71148.1"/>
    <property type="molecule type" value="Genomic_DNA"/>
</dbReference>
<reference evidence="2 3" key="1">
    <citation type="submission" date="2018-02" db="EMBL/GenBank/DDBJ databases">
        <title>Reclassifiation of [Polyangium] brachysporum DSM 7029 as Guopingzhaonella breviflexa gen. nov., sp. nov., a member of the family Comamonadaceae.</title>
        <authorList>
            <person name="Tang B."/>
        </authorList>
    </citation>
    <scope>NUCLEOTIDE SEQUENCE [LARGE SCALE GENOMIC DNA]</scope>
    <source>
        <strain evidence="2 3">DSM 15344</strain>
    </source>
</reference>
<dbReference type="GO" id="GO:0006508">
    <property type="term" value="P:proteolysis"/>
    <property type="evidence" value="ECO:0007669"/>
    <property type="project" value="UniProtKB-KW"/>
</dbReference>
<organism evidence="2 3">
    <name type="scientific">Caldimonas thermodepolymerans</name>
    <dbReference type="NCBI Taxonomy" id="215580"/>
    <lineage>
        <taxon>Bacteria</taxon>
        <taxon>Pseudomonadati</taxon>
        <taxon>Pseudomonadota</taxon>
        <taxon>Betaproteobacteria</taxon>
        <taxon>Burkholderiales</taxon>
        <taxon>Sphaerotilaceae</taxon>
        <taxon>Caldimonas</taxon>
    </lineage>
</organism>
<dbReference type="PANTHER" id="PTHR43592:SF15">
    <property type="entry name" value="CAAX AMINO TERMINAL PROTEASE FAMILY PROTEIN"/>
    <property type="match status" value="1"/>
</dbReference>
<keyword evidence="2" id="KW-0378">Hydrolase</keyword>
<evidence type="ECO:0000313" key="3">
    <source>
        <dbReference type="Proteomes" id="UP000239406"/>
    </source>
</evidence>
<dbReference type="PANTHER" id="PTHR43592">
    <property type="entry name" value="CAAX AMINO TERMINAL PROTEASE"/>
    <property type="match status" value="1"/>
</dbReference>
<evidence type="ECO:0000259" key="1">
    <source>
        <dbReference type="Pfam" id="PF02517"/>
    </source>
</evidence>
<keyword evidence="3" id="KW-1185">Reference proteome</keyword>
<dbReference type="GO" id="GO:0080120">
    <property type="term" value="P:CAAX-box protein maturation"/>
    <property type="evidence" value="ECO:0007669"/>
    <property type="project" value="UniProtKB-ARBA"/>
</dbReference>
<accession>A0A2S5T8E4</accession>
<feature type="domain" description="CAAX prenyl protease 2/Lysostaphin resistance protein A-like" evidence="1">
    <location>
        <begin position="118"/>
        <end position="209"/>
    </location>
</feature>
<dbReference type="InterPro" id="IPR003675">
    <property type="entry name" value="Rce1/LyrA-like_dom"/>
</dbReference>
<comment type="caution">
    <text evidence="2">The sequence shown here is derived from an EMBL/GenBank/DDBJ whole genome shotgun (WGS) entry which is preliminary data.</text>
</comment>
<dbReference type="NCBIfam" id="TIGR03008">
    <property type="entry name" value="pepcterm_CAAX"/>
    <property type="match status" value="1"/>
</dbReference>
<gene>
    <name evidence="2" type="ORF">C1702_04095</name>
</gene>
<keyword evidence="2" id="KW-0645">Protease</keyword>
<dbReference type="InterPro" id="IPR014346">
    <property type="entry name" value="Prenyl_protease-related"/>
</dbReference>
<dbReference type="AlphaFoldDB" id="A0A2S5T8E4"/>
<proteinExistence type="predicted"/>
<dbReference type="Proteomes" id="UP000239406">
    <property type="component" value="Unassembled WGS sequence"/>
</dbReference>
<sequence>MTLPLSRAATARIAPFALFMALLALRGALGEDPRIDARWLYGFSVVATAAVLAWFWRDYVELARTHWPDVKEWALAIAVGLAVFCLWIELTAPWMVLGEPAARFRPVDAQGQLDWSLVAMRWIGAVLLVPVMEELFWRSFLMRWVEQPRFGSVDPRRVGVRAIALSTAVFALAHTLWLAAIVAGLAYAWLYRHTGKLWVPVVSHAVTNGALGVWVVRTGQWHFW</sequence>